<dbReference type="RefSeq" id="WP_380927625.1">
    <property type="nucleotide sequence ID" value="NZ_JBHUGS010000001.1"/>
</dbReference>
<dbReference type="EMBL" id="JBHUGS010000001">
    <property type="protein sequence ID" value="MFD1949913.1"/>
    <property type="molecule type" value="Genomic_DNA"/>
</dbReference>
<evidence type="ECO:0000313" key="2">
    <source>
        <dbReference type="Proteomes" id="UP001597400"/>
    </source>
</evidence>
<sequence length="159" mass="17021">MTQSRRAWIGRFVATLEARLDLYARIGLRREGEAVIVASLQHVVARHRAQLDASIAADLVPAVAPTARVPDRTATAWSHPVFWANGEFDPFAGTWADRMEASAATCRKLGYDAAAQSFEAHASDPQTAIAPAGAIDEVAQLQLAAIMPFVAGPQLALFA</sequence>
<proteinExistence type="predicted"/>
<gene>
    <name evidence="1" type="ORF">ACFSGX_03905</name>
</gene>
<keyword evidence="2" id="KW-1185">Reference proteome</keyword>
<reference evidence="2" key="1">
    <citation type="journal article" date="2019" name="Int. J. Syst. Evol. Microbiol.">
        <title>The Global Catalogue of Microorganisms (GCM) 10K type strain sequencing project: providing services to taxonomists for standard genome sequencing and annotation.</title>
        <authorList>
            <consortium name="The Broad Institute Genomics Platform"/>
            <consortium name="The Broad Institute Genome Sequencing Center for Infectious Disease"/>
            <person name="Wu L."/>
            <person name="Ma J."/>
        </authorList>
    </citation>
    <scope>NUCLEOTIDE SEQUENCE [LARGE SCALE GENOMIC DNA]</scope>
    <source>
        <strain evidence="2">CGMCC 1.12702</strain>
    </source>
</reference>
<protein>
    <submittedName>
        <fullName evidence="1">Uncharacterized protein</fullName>
    </submittedName>
</protein>
<dbReference type="Proteomes" id="UP001597400">
    <property type="component" value="Unassembled WGS sequence"/>
</dbReference>
<comment type="caution">
    <text evidence="1">The sequence shown here is derived from an EMBL/GenBank/DDBJ whole genome shotgun (WGS) entry which is preliminary data.</text>
</comment>
<evidence type="ECO:0000313" key="1">
    <source>
        <dbReference type="EMBL" id="MFD1949913.1"/>
    </source>
</evidence>
<organism evidence="1 2">
    <name type="scientific">Sphingomonas arantia</name>
    <dbReference type="NCBI Taxonomy" id="1460676"/>
    <lineage>
        <taxon>Bacteria</taxon>
        <taxon>Pseudomonadati</taxon>
        <taxon>Pseudomonadota</taxon>
        <taxon>Alphaproteobacteria</taxon>
        <taxon>Sphingomonadales</taxon>
        <taxon>Sphingomonadaceae</taxon>
        <taxon>Sphingomonas</taxon>
    </lineage>
</organism>
<accession>A0ABW4TXE2</accession>
<name>A0ABW4TXE2_9SPHN</name>